<sequence length="271" mass="30302">MVSASDVTFFQDNGYLIVRDFLSPEDITNLKSWAQEVHDYDATETSEFMPYEEVNSKGERVLCRTENFADGHAGFNSLLRGEKLLGLLQALSGEPMHLFKEKINYKLAGSGGFAPHIDAVAYKHVKDVKHLTILLSVDPSNMTNGGLEVVDASHQMDVPINPKTNCIEDDWVASHKWTPVELEAGQLLIFTSYLAHRSEANHSSSDRKAVYATYNMASEGDNHKSYYEHRKVAWPATHMRKKGESYEQGSSTYGFGSPMLSVETGKQLIFS</sequence>
<keyword evidence="3" id="KW-0560">Oxidoreductase</keyword>
<dbReference type="InterPro" id="IPR008775">
    <property type="entry name" value="Phytyl_CoA_dOase-like"/>
</dbReference>
<dbReference type="PANTHER" id="PTHR20883:SF48">
    <property type="entry name" value="ECTOINE DIOXYGENASE"/>
    <property type="match status" value="1"/>
</dbReference>
<keyword evidence="3" id="KW-0223">Dioxygenase</keyword>
<dbReference type="OrthoDB" id="445007at2759"/>
<dbReference type="Gene3D" id="2.60.120.620">
    <property type="entry name" value="q2cbj1_9rhob like domain"/>
    <property type="match status" value="1"/>
</dbReference>
<dbReference type="GO" id="GO:0051213">
    <property type="term" value="F:dioxygenase activity"/>
    <property type="evidence" value="ECO:0007669"/>
    <property type="project" value="UniProtKB-KW"/>
</dbReference>
<protein>
    <submittedName>
        <fullName evidence="3">Phytanoyl-CoA dioxygenase</fullName>
    </submittedName>
</protein>
<dbReference type="SUPFAM" id="SSF51197">
    <property type="entry name" value="Clavaminate synthase-like"/>
    <property type="match status" value="1"/>
</dbReference>
<dbReference type="Proteomes" id="UP000076881">
    <property type="component" value="Unassembled WGS sequence"/>
</dbReference>
<dbReference type="EMBL" id="AZHF01000005">
    <property type="protein sequence ID" value="OAA75088.1"/>
    <property type="molecule type" value="Genomic_DNA"/>
</dbReference>
<dbReference type="STRING" id="1081108.A0A162KHS3"/>
<accession>A0A162KHS3</accession>
<name>A0A162KHS3_CORDF</name>
<evidence type="ECO:0000313" key="3">
    <source>
        <dbReference type="EMBL" id="OAA75088.1"/>
    </source>
</evidence>
<dbReference type="GO" id="GO:0046872">
    <property type="term" value="F:metal ion binding"/>
    <property type="evidence" value="ECO:0007669"/>
    <property type="project" value="UniProtKB-ARBA"/>
</dbReference>
<dbReference type="Pfam" id="PF05721">
    <property type="entry name" value="PhyH"/>
    <property type="match status" value="1"/>
</dbReference>
<gene>
    <name evidence="3" type="ORF">LEL_07076</name>
</gene>
<comment type="cofactor">
    <cofactor evidence="1">
        <name>Fe cation</name>
        <dbReference type="ChEBI" id="CHEBI:24875"/>
    </cofactor>
</comment>
<evidence type="ECO:0000313" key="4">
    <source>
        <dbReference type="Proteomes" id="UP000076881"/>
    </source>
</evidence>
<keyword evidence="4" id="KW-1185">Reference proteome</keyword>
<dbReference type="PANTHER" id="PTHR20883">
    <property type="entry name" value="PHYTANOYL-COA DIOXYGENASE DOMAIN CONTAINING 1"/>
    <property type="match status" value="1"/>
</dbReference>
<comment type="similarity">
    <text evidence="2">Belongs to the PhyH family.</text>
</comment>
<comment type="caution">
    <text evidence="3">The sequence shown here is derived from an EMBL/GenBank/DDBJ whole genome shotgun (WGS) entry which is preliminary data.</text>
</comment>
<evidence type="ECO:0000256" key="1">
    <source>
        <dbReference type="ARBA" id="ARBA00001962"/>
    </source>
</evidence>
<evidence type="ECO:0000256" key="2">
    <source>
        <dbReference type="ARBA" id="ARBA00005830"/>
    </source>
</evidence>
<proteinExistence type="inferred from homology"/>
<organism evidence="3 4">
    <name type="scientific">Akanthomyces lecanii RCEF 1005</name>
    <dbReference type="NCBI Taxonomy" id="1081108"/>
    <lineage>
        <taxon>Eukaryota</taxon>
        <taxon>Fungi</taxon>
        <taxon>Dikarya</taxon>
        <taxon>Ascomycota</taxon>
        <taxon>Pezizomycotina</taxon>
        <taxon>Sordariomycetes</taxon>
        <taxon>Hypocreomycetidae</taxon>
        <taxon>Hypocreales</taxon>
        <taxon>Cordycipitaceae</taxon>
        <taxon>Akanthomyces</taxon>
        <taxon>Cordyceps confragosa</taxon>
    </lineage>
</organism>
<reference evidence="3 4" key="1">
    <citation type="journal article" date="2016" name="Genome Biol. Evol.">
        <title>Divergent and convergent evolution of fungal pathogenicity.</title>
        <authorList>
            <person name="Shang Y."/>
            <person name="Xiao G."/>
            <person name="Zheng P."/>
            <person name="Cen K."/>
            <person name="Zhan S."/>
            <person name="Wang C."/>
        </authorList>
    </citation>
    <scope>NUCLEOTIDE SEQUENCE [LARGE SCALE GENOMIC DNA]</scope>
    <source>
        <strain evidence="3 4">RCEF 1005</strain>
    </source>
</reference>
<dbReference type="AlphaFoldDB" id="A0A162KHS3"/>